<dbReference type="AlphaFoldDB" id="A0A453M0B3"/>
<reference evidence="2" key="3">
    <citation type="journal article" date="2017" name="Nature">
        <title>Genome sequence of the progenitor of the wheat D genome Aegilops tauschii.</title>
        <authorList>
            <person name="Luo M.C."/>
            <person name="Gu Y.Q."/>
            <person name="Puiu D."/>
            <person name="Wang H."/>
            <person name="Twardziok S.O."/>
            <person name="Deal K.R."/>
            <person name="Huo N."/>
            <person name="Zhu T."/>
            <person name="Wang L."/>
            <person name="Wang Y."/>
            <person name="McGuire P.E."/>
            <person name="Liu S."/>
            <person name="Long H."/>
            <person name="Ramasamy R.K."/>
            <person name="Rodriguez J.C."/>
            <person name="Van S.L."/>
            <person name="Yuan L."/>
            <person name="Wang Z."/>
            <person name="Xia Z."/>
            <person name="Xiao L."/>
            <person name="Anderson O.D."/>
            <person name="Ouyang S."/>
            <person name="Liang Y."/>
            <person name="Zimin A.V."/>
            <person name="Pertea G."/>
            <person name="Qi P."/>
            <person name="Bennetzen J.L."/>
            <person name="Dai X."/>
            <person name="Dawson M.W."/>
            <person name="Muller H.G."/>
            <person name="Kugler K."/>
            <person name="Rivarola-Duarte L."/>
            <person name="Spannagl M."/>
            <person name="Mayer K.F.X."/>
            <person name="Lu F.H."/>
            <person name="Bevan M.W."/>
            <person name="Leroy P."/>
            <person name="Li P."/>
            <person name="You F.M."/>
            <person name="Sun Q."/>
            <person name="Liu Z."/>
            <person name="Lyons E."/>
            <person name="Wicker T."/>
            <person name="Salzberg S.L."/>
            <person name="Devos K.M."/>
            <person name="Dvorak J."/>
        </authorList>
    </citation>
    <scope>NUCLEOTIDE SEQUENCE [LARGE SCALE GENOMIC DNA]</scope>
    <source>
        <strain evidence="2">cv. AL8/78</strain>
    </source>
</reference>
<name>A0A453M0B3_AEGTS</name>
<dbReference type="EnsemblPlants" id="AET5Gv20992700.4">
    <property type="protein sequence ID" value="AET5Gv20992700.4"/>
    <property type="gene ID" value="AET5Gv20992700"/>
</dbReference>
<organism evidence="2 3">
    <name type="scientific">Aegilops tauschii subsp. strangulata</name>
    <name type="common">Goatgrass</name>
    <dbReference type="NCBI Taxonomy" id="200361"/>
    <lineage>
        <taxon>Eukaryota</taxon>
        <taxon>Viridiplantae</taxon>
        <taxon>Streptophyta</taxon>
        <taxon>Embryophyta</taxon>
        <taxon>Tracheophyta</taxon>
        <taxon>Spermatophyta</taxon>
        <taxon>Magnoliopsida</taxon>
        <taxon>Liliopsida</taxon>
        <taxon>Poales</taxon>
        <taxon>Poaceae</taxon>
        <taxon>BOP clade</taxon>
        <taxon>Pooideae</taxon>
        <taxon>Triticodae</taxon>
        <taxon>Triticeae</taxon>
        <taxon>Triticinae</taxon>
        <taxon>Aegilops</taxon>
    </lineage>
</organism>
<evidence type="ECO:0000313" key="3">
    <source>
        <dbReference type="Proteomes" id="UP000015105"/>
    </source>
</evidence>
<dbReference type="Gramene" id="AET5Gv20992700.4">
    <property type="protein sequence ID" value="AET5Gv20992700.4"/>
    <property type="gene ID" value="AET5Gv20992700"/>
</dbReference>
<protein>
    <submittedName>
        <fullName evidence="2">Uncharacterized protein</fullName>
    </submittedName>
</protein>
<keyword evidence="3" id="KW-1185">Reference proteome</keyword>
<proteinExistence type="predicted"/>
<reference evidence="3" key="2">
    <citation type="journal article" date="2017" name="Nat. Plants">
        <title>The Aegilops tauschii genome reveals multiple impacts of transposons.</title>
        <authorList>
            <person name="Zhao G."/>
            <person name="Zou C."/>
            <person name="Li K."/>
            <person name="Wang K."/>
            <person name="Li T."/>
            <person name="Gao L."/>
            <person name="Zhang X."/>
            <person name="Wang H."/>
            <person name="Yang Z."/>
            <person name="Liu X."/>
            <person name="Jiang W."/>
            <person name="Mao L."/>
            <person name="Kong X."/>
            <person name="Jiao Y."/>
            <person name="Jia J."/>
        </authorList>
    </citation>
    <scope>NUCLEOTIDE SEQUENCE [LARGE SCALE GENOMIC DNA]</scope>
    <source>
        <strain evidence="3">cv. AL8/78</strain>
    </source>
</reference>
<reference evidence="3" key="1">
    <citation type="journal article" date="2014" name="Science">
        <title>Ancient hybridizations among the ancestral genomes of bread wheat.</title>
        <authorList>
            <consortium name="International Wheat Genome Sequencing Consortium,"/>
            <person name="Marcussen T."/>
            <person name="Sandve S.R."/>
            <person name="Heier L."/>
            <person name="Spannagl M."/>
            <person name="Pfeifer M."/>
            <person name="Jakobsen K.S."/>
            <person name="Wulff B.B."/>
            <person name="Steuernagel B."/>
            <person name="Mayer K.F."/>
            <person name="Olsen O.A."/>
        </authorList>
    </citation>
    <scope>NUCLEOTIDE SEQUENCE [LARGE SCALE GENOMIC DNA]</scope>
    <source>
        <strain evidence="3">cv. AL8/78</strain>
    </source>
</reference>
<evidence type="ECO:0000256" key="1">
    <source>
        <dbReference type="SAM" id="MobiDB-lite"/>
    </source>
</evidence>
<accession>A0A453M0B3</accession>
<sequence length="69" mass="7607">PNQDLPEATHTGLSPVGGMAKGKDLTGTSGDKSLSEVEHLLMRKTFTRKVSAYFVLLELPVFYSLRKEI</sequence>
<evidence type="ECO:0000313" key="2">
    <source>
        <dbReference type="EnsemblPlants" id="AET5Gv20992700.4"/>
    </source>
</evidence>
<dbReference type="Proteomes" id="UP000015105">
    <property type="component" value="Chromosome 5D"/>
</dbReference>
<reference evidence="2" key="5">
    <citation type="journal article" date="2021" name="G3 (Bethesda)">
        <title>Aegilops tauschii genome assembly Aet v5.0 features greater sequence contiguity and improved annotation.</title>
        <authorList>
            <person name="Wang L."/>
            <person name="Zhu T."/>
            <person name="Rodriguez J.C."/>
            <person name="Deal K.R."/>
            <person name="Dubcovsky J."/>
            <person name="McGuire P.E."/>
            <person name="Lux T."/>
            <person name="Spannagl M."/>
            <person name="Mayer K.F.X."/>
            <person name="Baldrich P."/>
            <person name="Meyers B.C."/>
            <person name="Huo N."/>
            <person name="Gu Y.Q."/>
            <person name="Zhou H."/>
            <person name="Devos K.M."/>
            <person name="Bennetzen J.L."/>
            <person name="Unver T."/>
            <person name="Budak H."/>
            <person name="Gulick P.J."/>
            <person name="Galiba G."/>
            <person name="Kalapos B."/>
            <person name="Nelson D.R."/>
            <person name="Li P."/>
            <person name="You F.M."/>
            <person name="Luo M.C."/>
            <person name="Dvorak J."/>
        </authorList>
    </citation>
    <scope>NUCLEOTIDE SEQUENCE [LARGE SCALE GENOMIC DNA]</scope>
    <source>
        <strain evidence="2">cv. AL8/78</strain>
    </source>
</reference>
<reference evidence="2" key="4">
    <citation type="submission" date="2019-03" db="UniProtKB">
        <authorList>
            <consortium name="EnsemblPlants"/>
        </authorList>
    </citation>
    <scope>IDENTIFICATION</scope>
</reference>
<feature type="region of interest" description="Disordered" evidence="1">
    <location>
        <begin position="1"/>
        <end position="30"/>
    </location>
</feature>